<evidence type="ECO:0000256" key="1">
    <source>
        <dbReference type="SAM" id="MobiDB-lite"/>
    </source>
</evidence>
<protein>
    <submittedName>
        <fullName evidence="2">C2 domain first repeat protein</fullName>
    </submittedName>
</protein>
<organism evidence="2">
    <name type="scientific">Rhizophora mucronata</name>
    <name type="common">Asiatic mangrove</name>
    <dbReference type="NCBI Taxonomy" id="61149"/>
    <lineage>
        <taxon>Eukaryota</taxon>
        <taxon>Viridiplantae</taxon>
        <taxon>Streptophyta</taxon>
        <taxon>Embryophyta</taxon>
        <taxon>Tracheophyta</taxon>
        <taxon>Spermatophyta</taxon>
        <taxon>Magnoliopsida</taxon>
        <taxon>eudicotyledons</taxon>
        <taxon>Gunneridae</taxon>
        <taxon>Pentapetalae</taxon>
        <taxon>rosids</taxon>
        <taxon>fabids</taxon>
        <taxon>Malpighiales</taxon>
        <taxon>Rhizophoraceae</taxon>
        <taxon>Rhizophora</taxon>
    </lineage>
</organism>
<accession>A0A2P2QKY2</accession>
<proteinExistence type="predicted"/>
<reference evidence="2" key="1">
    <citation type="submission" date="2018-02" db="EMBL/GenBank/DDBJ databases">
        <title>Rhizophora mucronata_Transcriptome.</title>
        <authorList>
            <person name="Meera S.P."/>
            <person name="Sreeshan A."/>
            <person name="Augustine A."/>
        </authorList>
    </citation>
    <scope>NUCLEOTIDE SEQUENCE</scope>
    <source>
        <tissue evidence="2">Leaf</tissue>
    </source>
</reference>
<dbReference type="AlphaFoldDB" id="A0A2P2QKY2"/>
<evidence type="ECO:0000313" key="2">
    <source>
        <dbReference type="EMBL" id="MBX67651.1"/>
    </source>
</evidence>
<dbReference type="EMBL" id="GGEC01087167">
    <property type="protein sequence ID" value="MBX67651.1"/>
    <property type="molecule type" value="Transcribed_RNA"/>
</dbReference>
<feature type="region of interest" description="Disordered" evidence="1">
    <location>
        <begin position="25"/>
        <end position="50"/>
    </location>
</feature>
<sequence length="50" mass="5812">MQPRTERRPRDFESLRCDRLLRAKKADAHGHTELGPDVERSAGVQRRQAI</sequence>
<name>A0A2P2QKY2_RHIMU</name>
<feature type="compositionally biased region" description="Basic and acidic residues" evidence="1">
    <location>
        <begin position="25"/>
        <end position="40"/>
    </location>
</feature>